<evidence type="ECO:0000313" key="2">
    <source>
        <dbReference type="EMBL" id="MFC7143108.1"/>
    </source>
</evidence>
<reference evidence="3" key="2">
    <citation type="journal article" date="2019" name="Int. J. Syst. Evol. Microbiol.">
        <title>The Global Catalogue of Microorganisms (GCM) 10K type strain sequencing project: providing services to taxonomists for standard genome sequencing and annotation.</title>
        <authorList>
            <consortium name="The Broad Institute Genomics Platform"/>
            <consortium name="The Broad Institute Genome Sequencing Center for Infectious Disease"/>
            <person name="Wu L."/>
            <person name="Ma J."/>
        </authorList>
    </citation>
    <scope>NUCLEOTIDE SEQUENCE [LARGE SCALE GENOMIC DNA]</scope>
    <source>
        <strain evidence="3">XZYJT29</strain>
    </source>
</reference>
<reference evidence="1" key="3">
    <citation type="submission" date="2024-09" db="EMBL/GenBank/DDBJ databases">
        <authorList>
            <person name="Sun Q."/>
        </authorList>
    </citation>
    <scope>NUCLEOTIDE SEQUENCE</scope>
    <source>
        <strain evidence="1">NBRC 111756</strain>
    </source>
</reference>
<protein>
    <submittedName>
        <fullName evidence="1">Uncharacterized protein</fullName>
    </submittedName>
</protein>
<dbReference type="EMBL" id="JBHTAS010000003">
    <property type="protein sequence ID" value="MFC7143108.1"/>
    <property type="molecule type" value="Genomic_DNA"/>
</dbReference>
<dbReference type="RefSeq" id="WP_382261910.1">
    <property type="nucleotide sequence ID" value="NZ_JBHTAS010000003.1"/>
</dbReference>
<gene>
    <name evidence="1" type="ORF">ACFQMA_24705</name>
    <name evidence="2" type="ORF">ACFQMA_25245</name>
</gene>
<dbReference type="EMBL" id="JBHTAS010000003">
    <property type="protein sequence ID" value="MFC7143008.1"/>
    <property type="molecule type" value="Genomic_DNA"/>
</dbReference>
<dbReference type="AlphaFoldDB" id="A0ABD5YAV9"/>
<evidence type="ECO:0000313" key="1">
    <source>
        <dbReference type="EMBL" id="MFC7143008.1"/>
    </source>
</evidence>
<proteinExistence type="predicted"/>
<dbReference type="Proteomes" id="UP001596432">
    <property type="component" value="Unassembled WGS sequence"/>
</dbReference>
<organism evidence="1 3">
    <name type="scientific">Halosimplex aquaticum</name>
    <dbReference type="NCBI Taxonomy" id="3026162"/>
    <lineage>
        <taxon>Archaea</taxon>
        <taxon>Methanobacteriati</taxon>
        <taxon>Methanobacteriota</taxon>
        <taxon>Stenosarchaea group</taxon>
        <taxon>Halobacteria</taxon>
        <taxon>Halobacteriales</taxon>
        <taxon>Haloarculaceae</taxon>
        <taxon>Halosimplex</taxon>
    </lineage>
</organism>
<keyword evidence="3" id="KW-1185">Reference proteome</keyword>
<evidence type="ECO:0000313" key="3">
    <source>
        <dbReference type="Proteomes" id="UP001596432"/>
    </source>
</evidence>
<name>A0ABD5YAV9_9EURY</name>
<sequence length="105" mass="12097">MAPDQSDESEVRHTTDPTLARTVIEERNGYPAHVPGSEDEPDHGLLRVGFRDRDEDLKEISWEQFREEFEDKELAALYRDDEGVVDENRPVVLEDRETAVEQSGK</sequence>
<comment type="caution">
    <text evidence="1">The sequence shown here is derived from an EMBL/GenBank/DDBJ whole genome shotgun (WGS) entry which is preliminary data.</text>
</comment>
<reference evidence="1" key="1">
    <citation type="journal article" date="2014" name="Int. J. Syst. Evol. Microbiol.">
        <title>Complete genome sequence of Corynebacterium casei LMG S-19264T (=DSM 44701T), isolated from a smear-ripened cheese.</title>
        <authorList>
            <consortium name="US DOE Joint Genome Institute (JGI-PGF)"/>
            <person name="Walter F."/>
            <person name="Albersmeier A."/>
            <person name="Kalinowski J."/>
            <person name="Ruckert C."/>
        </authorList>
    </citation>
    <scope>NUCLEOTIDE SEQUENCE [LARGE SCALE GENOMIC DNA]</scope>
    <source>
        <strain evidence="1">NBRC 111756</strain>
    </source>
</reference>
<accession>A0ABD5YAV9</accession>